<sequence length="204" mass="21432">MSTRSSMRSAPRTRLAAVLVQVLALSLATSDPARAQLTVFDPANHVENALQTAHQLQSLTNEAQMLINQARELAASPYSHLLETSQALKDIGDLAASVRGIAADIARLETQFEDLYPSAVEGLDPRTALSQASARATTARASALDLASTAAQLEQLSQGRGARLQGALSASQAAAGQASQSHGRCGKHRPQALVSRAARCWPTA</sequence>
<evidence type="ECO:0000313" key="2">
    <source>
        <dbReference type="EMBL" id="MBB3893408.1"/>
    </source>
</evidence>
<feature type="signal peptide" evidence="1">
    <location>
        <begin position="1"/>
        <end position="35"/>
    </location>
</feature>
<dbReference type="EMBL" id="JACIDK010000010">
    <property type="protein sequence ID" value="MBB3893408.1"/>
    <property type="molecule type" value="Genomic_DNA"/>
</dbReference>
<keyword evidence="1" id="KW-0732">Signal</keyword>
<reference evidence="2 3" key="1">
    <citation type="submission" date="2020-08" db="EMBL/GenBank/DDBJ databases">
        <title>Genomic Encyclopedia of Type Strains, Phase IV (KMG-IV): sequencing the most valuable type-strain genomes for metagenomic binning, comparative biology and taxonomic classification.</title>
        <authorList>
            <person name="Goeker M."/>
        </authorList>
    </citation>
    <scope>NUCLEOTIDE SEQUENCE [LARGE SCALE GENOMIC DNA]</scope>
    <source>
        <strain evidence="2 3">DSM 21793</strain>
    </source>
</reference>
<keyword evidence="3" id="KW-1185">Reference proteome</keyword>
<name>A0A840A4W9_9CAUL</name>
<feature type="chain" id="PRO_5032424093" evidence="1">
    <location>
        <begin position="36"/>
        <end position="204"/>
    </location>
</feature>
<dbReference type="Proteomes" id="UP000530564">
    <property type="component" value="Unassembled WGS sequence"/>
</dbReference>
<accession>A0A840A4W9</accession>
<protein>
    <submittedName>
        <fullName evidence="2">P-type conjugative transfer protein TrbJ</fullName>
    </submittedName>
</protein>
<evidence type="ECO:0000313" key="3">
    <source>
        <dbReference type="Proteomes" id="UP000530564"/>
    </source>
</evidence>
<proteinExistence type="predicted"/>
<dbReference type="AlphaFoldDB" id="A0A840A4W9"/>
<gene>
    <name evidence="2" type="ORF">GGQ61_004152</name>
</gene>
<comment type="caution">
    <text evidence="2">The sequence shown here is derived from an EMBL/GenBank/DDBJ whole genome shotgun (WGS) entry which is preliminary data.</text>
</comment>
<organism evidence="2 3">
    <name type="scientific">Phenylobacterium haematophilum</name>
    <dbReference type="NCBI Taxonomy" id="98513"/>
    <lineage>
        <taxon>Bacteria</taxon>
        <taxon>Pseudomonadati</taxon>
        <taxon>Pseudomonadota</taxon>
        <taxon>Alphaproteobacteria</taxon>
        <taxon>Caulobacterales</taxon>
        <taxon>Caulobacteraceae</taxon>
        <taxon>Phenylobacterium</taxon>
    </lineage>
</organism>
<evidence type="ECO:0000256" key="1">
    <source>
        <dbReference type="SAM" id="SignalP"/>
    </source>
</evidence>